<evidence type="ECO:0000313" key="7">
    <source>
        <dbReference type="EMBL" id="TYT26948.1"/>
    </source>
</evidence>
<feature type="domain" description="Major facilitator superfamily (MFS) profile" evidence="6">
    <location>
        <begin position="212"/>
        <end position="392"/>
    </location>
</feature>
<dbReference type="GO" id="GO:0016020">
    <property type="term" value="C:membrane"/>
    <property type="evidence" value="ECO:0007669"/>
    <property type="project" value="UniProtKB-SubCell"/>
</dbReference>
<feature type="transmembrane region" description="Helical" evidence="5">
    <location>
        <begin position="110"/>
        <end position="135"/>
    </location>
</feature>
<dbReference type="Proteomes" id="UP000324973">
    <property type="component" value="Unassembled WGS sequence"/>
</dbReference>
<dbReference type="Gene3D" id="1.20.1250.20">
    <property type="entry name" value="MFS general substrate transporter like domains"/>
    <property type="match status" value="2"/>
</dbReference>
<feature type="transmembrane region" description="Helical" evidence="5">
    <location>
        <begin position="246"/>
        <end position="267"/>
    </location>
</feature>
<comment type="caution">
    <text evidence="7">The sequence shown here is derived from an EMBL/GenBank/DDBJ whole genome shotgun (WGS) entry which is preliminary data.</text>
</comment>
<reference evidence="7 8" key="1">
    <citation type="submission" date="2019-08" db="EMBL/GenBank/DDBJ databases">
        <title>Luteimonas viscosus sp. nov., isolated from soil of a sunflower field.</title>
        <authorList>
            <person name="Jianli Z."/>
            <person name="Ying Z."/>
        </authorList>
    </citation>
    <scope>NUCLEOTIDE SEQUENCE [LARGE SCALE GENOMIC DNA]</scope>
    <source>
        <strain evidence="7 8">XBU10</strain>
    </source>
</reference>
<feature type="transmembrane region" description="Helical" evidence="5">
    <location>
        <begin position="336"/>
        <end position="358"/>
    </location>
</feature>
<accession>A0A5D4XQJ7</accession>
<evidence type="ECO:0000259" key="6">
    <source>
        <dbReference type="PROSITE" id="PS50850"/>
    </source>
</evidence>
<keyword evidence="4 5" id="KW-0472">Membrane</keyword>
<feature type="transmembrane region" description="Helical" evidence="5">
    <location>
        <begin position="147"/>
        <end position="166"/>
    </location>
</feature>
<evidence type="ECO:0000256" key="3">
    <source>
        <dbReference type="ARBA" id="ARBA00022989"/>
    </source>
</evidence>
<dbReference type="PANTHER" id="PTHR23514">
    <property type="entry name" value="BYPASS OF STOP CODON PROTEIN 6"/>
    <property type="match status" value="1"/>
</dbReference>
<proteinExistence type="predicted"/>
<feature type="transmembrane region" description="Helical" evidence="5">
    <location>
        <begin position="172"/>
        <end position="194"/>
    </location>
</feature>
<comment type="subcellular location">
    <subcellularLocation>
        <location evidence="1">Membrane</location>
        <topology evidence="1">Multi-pass membrane protein</topology>
    </subcellularLocation>
</comment>
<name>A0A5D4XQJ7_9GAMM</name>
<evidence type="ECO:0000256" key="5">
    <source>
        <dbReference type="SAM" id="Phobius"/>
    </source>
</evidence>
<keyword evidence="2 5" id="KW-0812">Transmembrane</keyword>
<dbReference type="InterPro" id="IPR020846">
    <property type="entry name" value="MFS_dom"/>
</dbReference>
<dbReference type="InterPro" id="IPR051788">
    <property type="entry name" value="MFS_Transporter"/>
</dbReference>
<dbReference type="GO" id="GO:0022857">
    <property type="term" value="F:transmembrane transporter activity"/>
    <property type="evidence" value="ECO:0007669"/>
    <property type="project" value="InterPro"/>
</dbReference>
<dbReference type="EMBL" id="VTFT01000001">
    <property type="protein sequence ID" value="TYT26948.1"/>
    <property type="molecule type" value="Genomic_DNA"/>
</dbReference>
<feature type="transmembrane region" description="Helical" evidence="5">
    <location>
        <begin position="26"/>
        <end position="45"/>
    </location>
</feature>
<keyword evidence="3 5" id="KW-1133">Transmembrane helix</keyword>
<dbReference type="InterPro" id="IPR011701">
    <property type="entry name" value="MFS"/>
</dbReference>
<evidence type="ECO:0000256" key="2">
    <source>
        <dbReference type="ARBA" id="ARBA00022692"/>
    </source>
</evidence>
<dbReference type="SUPFAM" id="SSF103473">
    <property type="entry name" value="MFS general substrate transporter"/>
    <property type="match status" value="1"/>
</dbReference>
<dbReference type="CDD" id="cd17393">
    <property type="entry name" value="MFS_MosC_like"/>
    <property type="match status" value="1"/>
</dbReference>
<evidence type="ECO:0000256" key="4">
    <source>
        <dbReference type="ARBA" id="ARBA00023136"/>
    </source>
</evidence>
<feature type="transmembrane region" description="Helical" evidence="5">
    <location>
        <begin position="86"/>
        <end position="104"/>
    </location>
</feature>
<dbReference type="PANTHER" id="PTHR23514:SF13">
    <property type="entry name" value="INNER MEMBRANE PROTEIN YBJJ"/>
    <property type="match status" value="1"/>
</dbReference>
<protein>
    <submittedName>
        <fullName evidence="7">MFS transporter</fullName>
    </submittedName>
</protein>
<gene>
    <name evidence="7" type="ORF">FZO89_12150</name>
</gene>
<keyword evidence="8" id="KW-1185">Reference proteome</keyword>
<dbReference type="InterPro" id="IPR036259">
    <property type="entry name" value="MFS_trans_sf"/>
</dbReference>
<dbReference type="AlphaFoldDB" id="A0A5D4XQJ7"/>
<evidence type="ECO:0000313" key="8">
    <source>
        <dbReference type="Proteomes" id="UP000324973"/>
    </source>
</evidence>
<feature type="transmembrane region" description="Helical" evidence="5">
    <location>
        <begin position="57"/>
        <end position="79"/>
    </location>
</feature>
<evidence type="ECO:0000256" key="1">
    <source>
        <dbReference type="ARBA" id="ARBA00004141"/>
    </source>
</evidence>
<feature type="transmembrane region" description="Helical" evidence="5">
    <location>
        <begin position="206"/>
        <end position="226"/>
    </location>
</feature>
<dbReference type="Pfam" id="PF07690">
    <property type="entry name" value="MFS_1"/>
    <property type="match status" value="1"/>
</dbReference>
<organism evidence="7 8">
    <name type="scientific">Luteimonas viscosa</name>
    <dbReference type="NCBI Taxonomy" id="1132694"/>
    <lineage>
        <taxon>Bacteria</taxon>
        <taxon>Pseudomonadati</taxon>
        <taxon>Pseudomonadota</taxon>
        <taxon>Gammaproteobacteria</taxon>
        <taxon>Lysobacterales</taxon>
        <taxon>Lysobacteraceae</taxon>
        <taxon>Luteimonas</taxon>
    </lineage>
</organism>
<feature type="transmembrane region" description="Helical" evidence="5">
    <location>
        <begin position="279"/>
        <end position="298"/>
    </location>
</feature>
<feature type="transmembrane region" description="Helical" evidence="5">
    <location>
        <begin position="304"/>
        <end position="324"/>
    </location>
</feature>
<sequence length="392" mass="39412">MVAGPAGSAAPLTIDHRRAQQRGTRVAFFIPGFVVATWAPLVPFAKLRAGLDDATLGLVLLCLGLGSLVAMPLAGALAARQGCRRVMLASTALMLAALPLLAWVSDPWLLGAVLLLFGAAIGAMDCTMNIQAVVVEREAGRPMMSGFHAFYSIGSLAGALAATLLLGAGAGIFATTLAIASCAALLCAGSAGAWRSDRAPRDAKVFAVPRGVVVAIGVVCFVSFLAEGAMLDWSAVLLHEAKGVDIAQAGWGFVAFNLAMTATRLAGDRLVARLGRARIVLSGGLLGGCGLALAVVAPGLHAGLAGYALLGVGCANIVPVMFSLAGEQMRMPEHLAIPAVTTLGYAGVLAGPALIGFAAHGTSLAVALLLVAGLLAAASVLGARLGRGSAPR</sequence>
<dbReference type="OrthoDB" id="9810941at2"/>
<dbReference type="PROSITE" id="PS50850">
    <property type="entry name" value="MFS"/>
    <property type="match status" value="1"/>
</dbReference>
<feature type="transmembrane region" description="Helical" evidence="5">
    <location>
        <begin position="364"/>
        <end position="383"/>
    </location>
</feature>